<gene>
    <name evidence="2" type="ORF">EYF80_045018</name>
</gene>
<dbReference type="EMBL" id="SRLO01000885">
    <property type="protein sequence ID" value="TNN44769.1"/>
    <property type="molecule type" value="Genomic_DNA"/>
</dbReference>
<protein>
    <submittedName>
        <fullName evidence="2">Uncharacterized protein</fullName>
    </submittedName>
</protein>
<reference evidence="2 3" key="1">
    <citation type="submission" date="2019-03" db="EMBL/GenBank/DDBJ databases">
        <title>First draft genome of Liparis tanakae, snailfish: a comprehensive survey of snailfish specific genes.</title>
        <authorList>
            <person name="Kim W."/>
            <person name="Song I."/>
            <person name="Jeong J.-H."/>
            <person name="Kim D."/>
            <person name="Kim S."/>
            <person name="Ryu S."/>
            <person name="Song J.Y."/>
            <person name="Lee S.K."/>
        </authorList>
    </citation>
    <scope>NUCLEOTIDE SEQUENCE [LARGE SCALE GENOMIC DNA]</scope>
    <source>
        <tissue evidence="2">Muscle</tissue>
    </source>
</reference>
<evidence type="ECO:0000313" key="3">
    <source>
        <dbReference type="Proteomes" id="UP000314294"/>
    </source>
</evidence>
<proteinExistence type="predicted"/>
<evidence type="ECO:0000313" key="2">
    <source>
        <dbReference type="EMBL" id="TNN44769.1"/>
    </source>
</evidence>
<feature type="region of interest" description="Disordered" evidence="1">
    <location>
        <begin position="59"/>
        <end position="110"/>
    </location>
</feature>
<keyword evidence="3" id="KW-1185">Reference proteome</keyword>
<dbReference type="AlphaFoldDB" id="A0A4Z2FUE4"/>
<comment type="caution">
    <text evidence="2">The sequence shown here is derived from an EMBL/GenBank/DDBJ whole genome shotgun (WGS) entry which is preliminary data.</text>
</comment>
<evidence type="ECO:0000256" key="1">
    <source>
        <dbReference type="SAM" id="MobiDB-lite"/>
    </source>
</evidence>
<organism evidence="2 3">
    <name type="scientific">Liparis tanakae</name>
    <name type="common">Tanaka's snailfish</name>
    <dbReference type="NCBI Taxonomy" id="230148"/>
    <lineage>
        <taxon>Eukaryota</taxon>
        <taxon>Metazoa</taxon>
        <taxon>Chordata</taxon>
        <taxon>Craniata</taxon>
        <taxon>Vertebrata</taxon>
        <taxon>Euteleostomi</taxon>
        <taxon>Actinopterygii</taxon>
        <taxon>Neopterygii</taxon>
        <taxon>Teleostei</taxon>
        <taxon>Neoteleostei</taxon>
        <taxon>Acanthomorphata</taxon>
        <taxon>Eupercaria</taxon>
        <taxon>Perciformes</taxon>
        <taxon>Cottioidei</taxon>
        <taxon>Cottales</taxon>
        <taxon>Liparidae</taxon>
        <taxon>Liparis</taxon>
    </lineage>
</organism>
<accession>A0A4Z2FUE4</accession>
<feature type="compositionally biased region" description="Basic and acidic residues" evidence="1">
    <location>
        <begin position="82"/>
        <end position="102"/>
    </location>
</feature>
<sequence length="110" mass="12270">MSGPLDPLSGPLDPLSGPQDPCLFVRSRRLLSGRVGRTFFNDPFERRGRTRWHPTVLLNHGASGEALPSSRRASSSGFHPSRQRERSRPSARRSSLESLEHGKRFHGSLL</sequence>
<dbReference type="Proteomes" id="UP000314294">
    <property type="component" value="Unassembled WGS sequence"/>
</dbReference>
<name>A0A4Z2FUE4_9TELE</name>